<name>A0A9W4WNZ6_9GLOM</name>
<evidence type="ECO:0000313" key="2">
    <source>
        <dbReference type="EMBL" id="CAI2168002.1"/>
    </source>
</evidence>
<dbReference type="GO" id="GO:0004540">
    <property type="term" value="F:RNA nuclease activity"/>
    <property type="evidence" value="ECO:0007669"/>
    <property type="project" value="InterPro"/>
</dbReference>
<keyword evidence="3" id="KW-1185">Reference proteome</keyword>
<evidence type="ECO:0000259" key="1">
    <source>
        <dbReference type="Pfam" id="PF01936"/>
    </source>
</evidence>
<dbReference type="Gene3D" id="3.40.50.1010">
    <property type="entry name" value="5'-nuclease"/>
    <property type="match status" value="1"/>
</dbReference>
<protein>
    <submittedName>
        <fullName evidence="2">2476_t:CDS:1</fullName>
    </submittedName>
</protein>
<dbReference type="AlphaFoldDB" id="A0A9W4WNZ6"/>
<proteinExistence type="predicted"/>
<evidence type="ECO:0000313" key="3">
    <source>
        <dbReference type="Proteomes" id="UP001153678"/>
    </source>
</evidence>
<dbReference type="InterPro" id="IPR021139">
    <property type="entry name" value="NYN"/>
</dbReference>
<dbReference type="EMBL" id="CAMKVN010000443">
    <property type="protein sequence ID" value="CAI2168002.1"/>
    <property type="molecule type" value="Genomic_DNA"/>
</dbReference>
<feature type="domain" description="NYN" evidence="1">
    <location>
        <begin position="60"/>
        <end position="200"/>
    </location>
</feature>
<sequence>MSNRKLSSKSTRHTKEVDEWSIRELCKFLESRNIRYEDLKIIINEEIRRGKIPFTGEISLLVDHSNLLEQGKEIVKRYENVVEKPNLYVDYEQLRKTIIKGRKSGGSAEIFCSQHSQKQYDKRLDRLWNKRRDQGFVVNLIKQNPNSTREKKVDTTLVMHGMKILKERDPGILVIVAGDSDYVPLVEHALEKGWKVEIWFWSSGLSREYKPEFSKFGKNYSLHFLDEKYKKFTYARGPESPREFTFKIKHECVEILEEEPLLQLFVKWDVFGWWHWINNDHLLVYVNTEKQKEELARLFKLIEEYKNLNS</sequence>
<gene>
    <name evidence="2" type="ORF">FWILDA_LOCUS3365</name>
</gene>
<organism evidence="2 3">
    <name type="scientific">Funneliformis geosporum</name>
    <dbReference type="NCBI Taxonomy" id="1117311"/>
    <lineage>
        <taxon>Eukaryota</taxon>
        <taxon>Fungi</taxon>
        <taxon>Fungi incertae sedis</taxon>
        <taxon>Mucoromycota</taxon>
        <taxon>Glomeromycotina</taxon>
        <taxon>Glomeromycetes</taxon>
        <taxon>Glomerales</taxon>
        <taxon>Glomeraceae</taxon>
        <taxon>Funneliformis</taxon>
    </lineage>
</organism>
<reference evidence="2" key="1">
    <citation type="submission" date="2022-08" db="EMBL/GenBank/DDBJ databases">
        <authorList>
            <person name="Kallberg Y."/>
            <person name="Tangrot J."/>
            <person name="Rosling A."/>
        </authorList>
    </citation>
    <scope>NUCLEOTIDE SEQUENCE</scope>
    <source>
        <strain evidence="2">Wild A</strain>
    </source>
</reference>
<dbReference type="Pfam" id="PF01936">
    <property type="entry name" value="NYN"/>
    <property type="match status" value="1"/>
</dbReference>
<dbReference type="OrthoDB" id="2311180at2759"/>
<accession>A0A9W4WNZ6</accession>
<comment type="caution">
    <text evidence="2">The sequence shown here is derived from an EMBL/GenBank/DDBJ whole genome shotgun (WGS) entry which is preliminary data.</text>
</comment>
<dbReference type="Proteomes" id="UP001153678">
    <property type="component" value="Unassembled WGS sequence"/>
</dbReference>